<accession>A0A914R1G9</accession>
<feature type="region of interest" description="Disordered" evidence="1">
    <location>
        <begin position="23"/>
        <end position="58"/>
    </location>
</feature>
<dbReference type="AlphaFoldDB" id="A0A914R1G9"/>
<keyword evidence="2" id="KW-1185">Reference proteome</keyword>
<evidence type="ECO:0000256" key="1">
    <source>
        <dbReference type="SAM" id="MobiDB-lite"/>
    </source>
</evidence>
<dbReference type="WBParaSite" id="PEQ_0000045001-mRNA-1">
    <property type="protein sequence ID" value="PEQ_0000045001-mRNA-1"/>
    <property type="gene ID" value="PEQ_0000045001"/>
</dbReference>
<name>A0A914R1G9_PAREQ</name>
<protein>
    <submittedName>
        <fullName evidence="3">Uncharacterized protein</fullName>
    </submittedName>
</protein>
<dbReference type="Proteomes" id="UP000887564">
    <property type="component" value="Unplaced"/>
</dbReference>
<proteinExistence type="predicted"/>
<reference evidence="3" key="1">
    <citation type="submission" date="2022-11" db="UniProtKB">
        <authorList>
            <consortium name="WormBaseParasite"/>
        </authorList>
    </citation>
    <scope>IDENTIFICATION</scope>
</reference>
<evidence type="ECO:0000313" key="3">
    <source>
        <dbReference type="WBParaSite" id="PEQ_0000045001-mRNA-1"/>
    </source>
</evidence>
<organism evidence="2 3">
    <name type="scientific">Parascaris equorum</name>
    <name type="common">Equine roundworm</name>
    <dbReference type="NCBI Taxonomy" id="6256"/>
    <lineage>
        <taxon>Eukaryota</taxon>
        <taxon>Metazoa</taxon>
        <taxon>Ecdysozoa</taxon>
        <taxon>Nematoda</taxon>
        <taxon>Chromadorea</taxon>
        <taxon>Rhabditida</taxon>
        <taxon>Spirurina</taxon>
        <taxon>Ascaridomorpha</taxon>
        <taxon>Ascaridoidea</taxon>
        <taxon>Ascarididae</taxon>
        <taxon>Parascaris</taxon>
    </lineage>
</organism>
<evidence type="ECO:0000313" key="2">
    <source>
        <dbReference type="Proteomes" id="UP000887564"/>
    </source>
</evidence>
<sequence length="58" mass="6299">MTVDTGEHRKALVLAERAPEVVRSAESGVEVSRADDERDRSLPPGLLRDSLSSSVHLT</sequence>
<feature type="compositionally biased region" description="Basic and acidic residues" evidence="1">
    <location>
        <begin position="32"/>
        <end position="41"/>
    </location>
</feature>